<dbReference type="Pfam" id="PF05368">
    <property type="entry name" value="NmrA"/>
    <property type="match status" value="1"/>
</dbReference>
<sequence length="283" mass="29721">MIAVTGANGQLGQLVLKALQAKTPEETIVGLVRQQKNEEVVTSLGVEARHADYNQPATVRDALIGVTKLLLISSSEVGSRASQHKAVINAAKDSGVELLVYTSLLRADTSPMILAQEHKETEQMIKDSGIQAVILRNGWYTENYTQGAATAVATGAVVGAAGEGRLNTASRVDYAEAAAVVLTTQGHAGKTYELAGDEAYTLADFAAEIARQSGKPVQYQNQSKESYLEFLTTVAGLPQPFAEILADSDACAAEGALADSSKTLSKLIDRPATSLAESISASL</sequence>
<dbReference type="CDD" id="cd05269">
    <property type="entry name" value="TMR_SDR_a"/>
    <property type="match status" value="1"/>
</dbReference>
<dbReference type="AlphaFoldDB" id="A0AAV3U1T3"/>
<dbReference type="Gene3D" id="3.40.50.720">
    <property type="entry name" value="NAD(P)-binding Rossmann-like Domain"/>
    <property type="match status" value="1"/>
</dbReference>
<protein>
    <submittedName>
        <fullName evidence="2">SDR family oxidoreductase</fullName>
    </submittedName>
</protein>
<keyword evidence="3" id="KW-1185">Reference proteome</keyword>
<dbReference type="PANTHER" id="PTHR47129">
    <property type="entry name" value="QUINONE OXIDOREDUCTASE 2"/>
    <property type="match status" value="1"/>
</dbReference>
<evidence type="ECO:0000313" key="2">
    <source>
        <dbReference type="EMBL" id="GAA4940785.1"/>
    </source>
</evidence>
<feature type="domain" description="NmrA-like" evidence="1">
    <location>
        <begin position="2"/>
        <end position="254"/>
    </location>
</feature>
<dbReference type="SUPFAM" id="SSF51735">
    <property type="entry name" value="NAD(P)-binding Rossmann-fold domains"/>
    <property type="match status" value="1"/>
</dbReference>
<name>A0AAV3U1T3_9ALTE</name>
<gene>
    <name evidence="2" type="ORF">GCM10025791_18930</name>
</gene>
<dbReference type="EMBL" id="BAABLX010000011">
    <property type="protein sequence ID" value="GAA4940785.1"/>
    <property type="molecule type" value="Genomic_DNA"/>
</dbReference>
<dbReference type="Proteomes" id="UP001409585">
    <property type="component" value="Unassembled WGS sequence"/>
</dbReference>
<dbReference type="InterPro" id="IPR008030">
    <property type="entry name" value="NmrA-like"/>
</dbReference>
<reference evidence="3" key="1">
    <citation type="journal article" date="2019" name="Int. J. Syst. Evol. Microbiol.">
        <title>The Global Catalogue of Microorganisms (GCM) 10K type strain sequencing project: providing services to taxonomists for standard genome sequencing and annotation.</title>
        <authorList>
            <consortium name="The Broad Institute Genomics Platform"/>
            <consortium name="The Broad Institute Genome Sequencing Center for Infectious Disease"/>
            <person name="Wu L."/>
            <person name="Ma J."/>
        </authorList>
    </citation>
    <scope>NUCLEOTIDE SEQUENCE [LARGE SCALE GENOMIC DNA]</scope>
    <source>
        <strain evidence="3">JCM 19134</strain>
    </source>
</reference>
<evidence type="ECO:0000313" key="3">
    <source>
        <dbReference type="Proteomes" id="UP001409585"/>
    </source>
</evidence>
<dbReference type="RefSeq" id="WP_345420699.1">
    <property type="nucleotide sequence ID" value="NZ_AP031496.1"/>
</dbReference>
<proteinExistence type="predicted"/>
<dbReference type="InterPro" id="IPR036291">
    <property type="entry name" value="NAD(P)-bd_dom_sf"/>
</dbReference>
<dbReference type="InterPro" id="IPR052718">
    <property type="entry name" value="NmrA-type_oxidoreductase"/>
</dbReference>
<dbReference type="Gene3D" id="3.90.25.10">
    <property type="entry name" value="UDP-galactose 4-epimerase, domain 1"/>
    <property type="match status" value="1"/>
</dbReference>
<evidence type="ECO:0000259" key="1">
    <source>
        <dbReference type="Pfam" id="PF05368"/>
    </source>
</evidence>
<comment type="caution">
    <text evidence="2">The sequence shown here is derived from an EMBL/GenBank/DDBJ whole genome shotgun (WGS) entry which is preliminary data.</text>
</comment>
<dbReference type="PANTHER" id="PTHR47129:SF1">
    <property type="entry name" value="NMRA-LIKE DOMAIN-CONTAINING PROTEIN"/>
    <property type="match status" value="1"/>
</dbReference>
<organism evidence="2 3">
    <name type="scientific">Halioxenophilus aromaticivorans</name>
    <dbReference type="NCBI Taxonomy" id="1306992"/>
    <lineage>
        <taxon>Bacteria</taxon>
        <taxon>Pseudomonadati</taxon>
        <taxon>Pseudomonadota</taxon>
        <taxon>Gammaproteobacteria</taxon>
        <taxon>Alteromonadales</taxon>
        <taxon>Alteromonadaceae</taxon>
        <taxon>Halioxenophilus</taxon>
    </lineage>
</organism>
<accession>A0AAV3U1T3</accession>